<feature type="chain" id="PRO_5045118496" description="Secreted protein" evidence="1">
    <location>
        <begin position="27"/>
        <end position="81"/>
    </location>
</feature>
<evidence type="ECO:0000256" key="1">
    <source>
        <dbReference type="SAM" id="SignalP"/>
    </source>
</evidence>
<gene>
    <name evidence="2" type="ORF">GCM10012285_24830</name>
</gene>
<dbReference type="EMBL" id="BMND01000008">
    <property type="protein sequence ID" value="GGN43417.1"/>
    <property type="molecule type" value="Genomic_DNA"/>
</dbReference>
<accession>A0ABQ2JA59</accession>
<keyword evidence="1" id="KW-0732">Signal</keyword>
<keyword evidence="3" id="KW-1185">Reference proteome</keyword>
<evidence type="ECO:0008006" key="4">
    <source>
        <dbReference type="Google" id="ProtNLM"/>
    </source>
</evidence>
<reference evidence="3" key="1">
    <citation type="journal article" date="2019" name="Int. J. Syst. Evol. Microbiol.">
        <title>The Global Catalogue of Microorganisms (GCM) 10K type strain sequencing project: providing services to taxonomists for standard genome sequencing and annotation.</title>
        <authorList>
            <consortium name="The Broad Institute Genomics Platform"/>
            <consortium name="The Broad Institute Genome Sequencing Center for Infectious Disease"/>
            <person name="Wu L."/>
            <person name="Ma J."/>
        </authorList>
    </citation>
    <scope>NUCLEOTIDE SEQUENCE [LARGE SCALE GENOMIC DNA]</scope>
    <source>
        <strain evidence="3">CGMCC 4.7323</strain>
    </source>
</reference>
<sequence>MTEFTDGFAVMLALAAALCVAEVACAAGVAAMAAVPAKATQAALIALTAVIRRVCRFVTIMDFPLGADLGFTQKAPYVPLV</sequence>
<protein>
    <recommendedName>
        <fullName evidence="4">Secreted protein</fullName>
    </recommendedName>
</protein>
<proteinExistence type="predicted"/>
<evidence type="ECO:0000313" key="2">
    <source>
        <dbReference type="EMBL" id="GGN43417.1"/>
    </source>
</evidence>
<dbReference type="Proteomes" id="UP000600080">
    <property type="component" value="Unassembled WGS sequence"/>
</dbReference>
<comment type="caution">
    <text evidence="2">The sequence shown here is derived from an EMBL/GenBank/DDBJ whole genome shotgun (WGS) entry which is preliminary data.</text>
</comment>
<feature type="signal peptide" evidence="1">
    <location>
        <begin position="1"/>
        <end position="26"/>
    </location>
</feature>
<organism evidence="2 3">
    <name type="scientific">Streptomyces kronopolitis</name>
    <dbReference type="NCBI Taxonomy" id="1612435"/>
    <lineage>
        <taxon>Bacteria</taxon>
        <taxon>Bacillati</taxon>
        <taxon>Actinomycetota</taxon>
        <taxon>Actinomycetes</taxon>
        <taxon>Kitasatosporales</taxon>
        <taxon>Streptomycetaceae</taxon>
        <taxon>Streptomyces</taxon>
    </lineage>
</organism>
<name>A0ABQ2JA59_9ACTN</name>
<evidence type="ECO:0000313" key="3">
    <source>
        <dbReference type="Proteomes" id="UP000600080"/>
    </source>
</evidence>